<keyword evidence="1" id="KW-0540">Nuclease</keyword>
<dbReference type="GO" id="GO:0016787">
    <property type="term" value="F:hydrolase activity"/>
    <property type="evidence" value="ECO:0007669"/>
    <property type="project" value="UniProtKB-KW"/>
</dbReference>
<sequence>MYKLCNKMGCNNIVDLSEKYCKKHKHVEELEKKQRNKFYDNKTRDDKFTKFYKSKAWTKTRQVRLIKDSKLCQDCLSEKKITIADTVHHIIEVKDNWAKRFDIDNLISLCHSCHNKRHKKGERIWKQRK</sequence>
<protein>
    <recommendedName>
        <fullName evidence="4">Putative HNH nuclease YajD</fullName>
    </recommendedName>
</protein>
<proteinExistence type="inferred from homology"/>
<evidence type="ECO:0000313" key="7">
    <source>
        <dbReference type="Proteomes" id="UP001314903"/>
    </source>
</evidence>
<comment type="similarity">
    <text evidence="3">Belongs to the HNH nuclease family.</text>
</comment>
<dbReference type="CDD" id="cd00085">
    <property type="entry name" value="HNHc"/>
    <property type="match status" value="1"/>
</dbReference>
<keyword evidence="7" id="KW-1185">Reference proteome</keyword>
<evidence type="ECO:0000256" key="2">
    <source>
        <dbReference type="ARBA" id="ARBA00022801"/>
    </source>
</evidence>
<organism evidence="6 7">
    <name type="scientific">Acetoanaerobium pronyense</name>
    <dbReference type="NCBI Taxonomy" id="1482736"/>
    <lineage>
        <taxon>Bacteria</taxon>
        <taxon>Bacillati</taxon>
        <taxon>Bacillota</taxon>
        <taxon>Clostridia</taxon>
        <taxon>Peptostreptococcales</taxon>
        <taxon>Filifactoraceae</taxon>
        <taxon>Acetoanaerobium</taxon>
    </lineage>
</organism>
<dbReference type="PANTHER" id="PTHR41286">
    <property type="entry name" value="HNH NUCLEASE YAJD-RELATED"/>
    <property type="match status" value="1"/>
</dbReference>
<evidence type="ECO:0000256" key="1">
    <source>
        <dbReference type="ARBA" id="ARBA00022722"/>
    </source>
</evidence>
<evidence type="ECO:0000313" key="6">
    <source>
        <dbReference type="EMBL" id="MBP2027414.1"/>
    </source>
</evidence>
<dbReference type="PANTHER" id="PTHR41286:SF1">
    <property type="entry name" value="HNH NUCLEASE YAJD-RELATED"/>
    <property type="match status" value="1"/>
</dbReference>
<dbReference type="InterPro" id="IPR003615">
    <property type="entry name" value="HNH_nuc"/>
</dbReference>
<accession>A0ABS4KI34</accession>
<evidence type="ECO:0000256" key="3">
    <source>
        <dbReference type="ARBA" id="ARBA00038412"/>
    </source>
</evidence>
<comment type="caution">
    <text evidence="6">The sequence shown here is derived from an EMBL/GenBank/DDBJ whole genome shotgun (WGS) entry which is preliminary data.</text>
</comment>
<keyword evidence="2 6" id="KW-0378">Hydrolase</keyword>
<dbReference type="Pfam" id="PF01844">
    <property type="entry name" value="HNH"/>
    <property type="match status" value="1"/>
</dbReference>
<gene>
    <name evidence="6" type="ORF">J2Z35_001208</name>
</gene>
<dbReference type="EMBL" id="JAGGLI010000011">
    <property type="protein sequence ID" value="MBP2027414.1"/>
    <property type="molecule type" value="Genomic_DNA"/>
</dbReference>
<dbReference type="InterPro" id="IPR002711">
    <property type="entry name" value="HNH"/>
</dbReference>
<dbReference type="Proteomes" id="UP001314903">
    <property type="component" value="Unassembled WGS sequence"/>
</dbReference>
<feature type="domain" description="HNH nuclease" evidence="5">
    <location>
        <begin position="59"/>
        <end position="115"/>
    </location>
</feature>
<dbReference type="Gene3D" id="1.10.30.50">
    <property type="match status" value="1"/>
</dbReference>
<reference evidence="6 7" key="1">
    <citation type="submission" date="2021-03" db="EMBL/GenBank/DDBJ databases">
        <title>Genomic Encyclopedia of Type Strains, Phase IV (KMG-IV): sequencing the most valuable type-strain genomes for metagenomic binning, comparative biology and taxonomic classification.</title>
        <authorList>
            <person name="Goeker M."/>
        </authorList>
    </citation>
    <scope>NUCLEOTIDE SEQUENCE [LARGE SCALE GENOMIC DNA]</scope>
    <source>
        <strain evidence="6 7">DSM 27512</strain>
    </source>
</reference>
<dbReference type="SMART" id="SM00507">
    <property type="entry name" value="HNHc"/>
    <property type="match status" value="1"/>
</dbReference>
<name>A0ABS4KI34_9FIRM</name>
<evidence type="ECO:0000256" key="4">
    <source>
        <dbReference type="ARBA" id="ARBA00040194"/>
    </source>
</evidence>
<evidence type="ECO:0000259" key="5">
    <source>
        <dbReference type="SMART" id="SM00507"/>
    </source>
</evidence>